<proteinExistence type="predicted"/>
<evidence type="ECO:0000256" key="5">
    <source>
        <dbReference type="SAM" id="MobiDB-lite"/>
    </source>
</evidence>
<feature type="transmembrane region" description="Helical" evidence="6">
    <location>
        <begin position="66"/>
        <end position="87"/>
    </location>
</feature>
<dbReference type="PANTHER" id="PTHR10110">
    <property type="entry name" value="SODIUM/HYDROGEN EXCHANGER"/>
    <property type="match status" value="1"/>
</dbReference>
<dbReference type="GO" id="GO:0015386">
    <property type="term" value="F:potassium:proton antiporter activity"/>
    <property type="evidence" value="ECO:0007669"/>
    <property type="project" value="TreeGrafter"/>
</dbReference>
<keyword evidence="6" id="KW-0472">Membrane</keyword>
<dbReference type="AlphaFoldDB" id="A0A426YPD7"/>
<sequence>MLQLVTVSLSIYSPGKSVIVSSILLGLVFVGRAAFVFPLSALSNWRKKSPEEKITFKQQASVPSFFHLYLYHLVFGLITKPLVGFLLPPSTDHSSSITLSFTSEPSSPPRSYLSMLLAFGQESQVEEEQTVPPPPPPPPDLRMILTAPSRSVHHYWRKFDDKFMRPVFGGRGFVPFVPGSPTERSLHPYQPSKSQQEEGDDPPPLSPVPATS</sequence>
<evidence type="ECO:0000256" key="3">
    <source>
        <dbReference type="ARBA" id="ARBA00022958"/>
    </source>
</evidence>
<evidence type="ECO:0000256" key="2">
    <source>
        <dbReference type="ARBA" id="ARBA00022538"/>
    </source>
</evidence>
<keyword evidence="4" id="KW-0406">Ion transport</keyword>
<evidence type="ECO:0000256" key="1">
    <source>
        <dbReference type="ARBA" id="ARBA00022448"/>
    </source>
</evidence>
<evidence type="ECO:0000256" key="6">
    <source>
        <dbReference type="SAM" id="Phobius"/>
    </source>
</evidence>
<dbReference type="GO" id="GO:0015385">
    <property type="term" value="F:sodium:proton antiporter activity"/>
    <property type="evidence" value="ECO:0007669"/>
    <property type="project" value="InterPro"/>
</dbReference>
<gene>
    <name evidence="7" type="ORF">B296_00045592</name>
</gene>
<comment type="caution">
    <text evidence="7">The sequence shown here is derived from an EMBL/GenBank/DDBJ whole genome shotgun (WGS) entry which is preliminary data.</text>
</comment>
<dbReference type="GO" id="GO:0051453">
    <property type="term" value="P:regulation of intracellular pH"/>
    <property type="evidence" value="ECO:0007669"/>
    <property type="project" value="TreeGrafter"/>
</dbReference>
<feature type="compositionally biased region" description="Pro residues" evidence="5">
    <location>
        <begin position="202"/>
        <end position="212"/>
    </location>
</feature>
<accession>A0A426YPD7</accession>
<dbReference type="InterPro" id="IPR018422">
    <property type="entry name" value="Cation/H_exchanger_CPA1"/>
</dbReference>
<keyword evidence="6" id="KW-0812">Transmembrane</keyword>
<keyword evidence="1" id="KW-0813">Transport</keyword>
<protein>
    <recommendedName>
        <fullName evidence="9">Cation/H+ exchanger domain-containing protein</fullName>
    </recommendedName>
</protein>
<feature type="transmembrane region" description="Helical" evidence="6">
    <location>
        <begin position="20"/>
        <end position="45"/>
    </location>
</feature>
<keyword evidence="6" id="KW-1133">Transmembrane helix</keyword>
<organism evidence="7 8">
    <name type="scientific">Ensete ventricosum</name>
    <name type="common">Abyssinian banana</name>
    <name type="synonym">Musa ensete</name>
    <dbReference type="NCBI Taxonomy" id="4639"/>
    <lineage>
        <taxon>Eukaryota</taxon>
        <taxon>Viridiplantae</taxon>
        <taxon>Streptophyta</taxon>
        <taxon>Embryophyta</taxon>
        <taxon>Tracheophyta</taxon>
        <taxon>Spermatophyta</taxon>
        <taxon>Magnoliopsida</taxon>
        <taxon>Liliopsida</taxon>
        <taxon>Zingiberales</taxon>
        <taxon>Musaceae</taxon>
        <taxon>Ensete</taxon>
    </lineage>
</organism>
<dbReference type="EMBL" id="AMZH03011063">
    <property type="protein sequence ID" value="RRT53588.1"/>
    <property type="molecule type" value="Genomic_DNA"/>
</dbReference>
<keyword evidence="2" id="KW-0633">Potassium transport</keyword>
<evidence type="ECO:0000313" key="7">
    <source>
        <dbReference type="EMBL" id="RRT53588.1"/>
    </source>
</evidence>
<dbReference type="PANTHER" id="PTHR10110:SF117">
    <property type="entry name" value="SODIUM_HYDROGEN EXCHANGER 2"/>
    <property type="match status" value="1"/>
</dbReference>
<evidence type="ECO:0008006" key="9">
    <source>
        <dbReference type="Google" id="ProtNLM"/>
    </source>
</evidence>
<keyword evidence="3" id="KW-0630">Potassium</keyword>
<reference evidence="7 8" key="1">
    <citation type="journal article" date="2014" name="Agronomy (Basel)">
        <title>A Draft Genome Sequence for Ensete ventricosum, the Drought-Tolerant Tree Against Hunger.</title>
        <authorList>
            <person name="Harrison J."/>
            <person name="Moore K.A."/>
            <person name="Paszkiewicz K."/>
            <person name="Jones T."/>
            <person name="Grant M."/>
            <person name="Ambacheew D."/>
            <person name="Muzemil S."/>
            <person name="Studholme D.J."/>
        </authorList>
    </citation>
    <scope>NUCLEOTIDE SEQUENCE [LARGE SCALE GENOMIC DNA]</scope>
</reference>
<evidence type="ECO:0000313" key="8">
    <source>
        <dbReference type="Proteomes" id="UP000287651"/>
    </source>
</evidence>
<dbReference type="GO" id="GO:0005886">
    <property type="term" value="C:plasma membrane"/>
    <property type="evidence" value="ECO:0007669"/>
    <property type="project" value="TreeGrafter"/>
</dbReference>
<evidence type="ECO:0000256" key="4">
    <source>
        <dbReference type="ARBA" id="ARBA00023065"/>
    </source>
</evidence>
<dbReference type="GO" id="GO:0098719">
    <property type="term" value="P:sodium ion import across plasma membrane"/>
    <property type="evidence" value="ECO:0007669"/>
    <property type="project" value="TreeGrafter"/>
</dbReference>
<dbReference type="Proteomes" id="UP000287651">
    <property type="component" value="Unassembled WGS sequence"/>
</dbReference>
<name>A0A426YPD7_ENSVE</name>
<feature type="region of interest" description="Disordered" evidence="5">
    <location>
        <begin position="179"/>
        <end position="212"/>
    </location>
</feature>